<sequence>MEQHAIILKIGPYQKLSFFKRAYVNNSIVHSKNYRCVVKRNNTVVRYGSDDFGHIVQFVKLYKQCQNAHVCNTQNAHVCNTNCACKTPIYLAVIDTVSKLPLQLSTDRVSKAHVSNVVPVSHPSGILQAIHVEDINAVCVWMPVSNELCFVAVNVNKIEKE</sequence>
<evidence type="ECO:0000313" key="2">
    <source>
        <dbReference type="Proteomes" id="UP000242188"/>
    </source>
</evidence>
<dbReference type="AlphaFoldDB" id="A0A210PDC0"/>
<dbReference type="Proteomes" id="UP000242188">
    <property type="component" value="Unassembled WGS sequence"/>
</dbReference>
<keyword evidence="2" id="KW-1185">Reference proteome</keyword>
<evidence type="ECO:0000313" key="1">
    <source>
        <dbReference type="EMBL" id="OWF34498.1"/>
    </source>
</evidence>
<gene>
    <name evidence="1" type="ORF">KP79_PYT03435</name>
</gene>
<name>A0A210PDC0_MIZYE</name>
<proteinExistence type="predicted"/>
<comment type="caution">
    <text evidence="1">The sequence shown here is derived from an EMBL/GenBank/DDBJ whole genome shotgun (WGS) entry which is preliminary data.</text>
</comment>
<organism evidence="1 2">
    <name type="scientific">Mizuhopecten yessoensis</name>
    <name type="common">Japanese scallop</name>
    <name type="synonym">Patinopecten yessoensis</name>
    <dbReference type="NCBI Taxonomy" id="6573"/>
    <lineage>
        <taxon>Eukaryota</taxon>
        <taxon>Metazoa</taxon>
        <taxon>Spiralia</taxon>
        <taxon>Lophotrochozoa</taxon>
        <taxon>Mollusca</taxon>
        <taxon>Bivalvia</taxon>
        <taxon>Autobranchia</taxon>
        <taxon>Pteriomorphia</taxon>
        <taxon>Pectinida</taxon>
        <taxon>Pectinoidea</taxon>
        <taxon>Pectinidae</taxon>
        <taxon>Mizuhopecten</taxon>
    </lineage>
</organism>
<accession>A0A210PDC0</accession>
<protein>
    <submittedName>
        <fullName evidence="1">Uncharacterized protein</fullName>
    </submittedName>
</protein>
<reference evidence="1 2" key="1">
    <citation type="journal article" date="2017" name="Nat. Ecol. Evol.">
        <title>Scallop genome provides insights into evolution of bilaterian karyotype and development.</title>
        <authorList>
            <person name="Wang S."/>
            <person name="Zhang J."/>
            <person name="Jiao W."/>
            <person name="Li J."/>
            <person name="Xun X."/>
            <person name="Sun Y."/>
            <person name="Guo X."/>
            <person name="Huan P."/>
            <person name="Dong B."/>
            <person name="Zhang L."/>
            <person name="Hu X."/>
            <person name="Sun X."/>
            <person name="Wang J."/>
            <person name="Zhao C."/>
            <person name="Wang Y."/>
            <person name="Wang D."/>
            <person name="Huang X."/>
            <person name="Wang R."/>
            <person name="Lv J."/>
            <person name="Li Y."/>
            <person name="Zhang Z."/>
            <person name="Liu B."/>
            <person name="Lu W."/>
            <person name="Hui Y."/>
            <person name="Liang J."/>
            <person name="Zhou Z."/>
            <person name="Hou R."/>
            <person name="Li X."/>
            <person name="Liu Y."/>
            <person name="Li H."/>
            <person name="Ning X."/>
            <person name="Lin Y."/>
            <person name="Zhao L."/>
            <person name="Xing Q."/>
            <person name="Dou J."/>
            <person name="Li Y."/>
            <person name="Mao J."/>
            <person name="Guo H."/>
            <person name="Dou H."/>
            <person name="Li T."/>
            <person name="Mu C."/>
            <person name="Jiang W."/>
            <person name="Fu Q."/>
            <person name="Fu X."/>
            <person name="Miao Y."/>
            <person name="Liu J."/>
            <person name="Yu Q."/>
            <person name="Li R."/>
            <person name="Liao H."/>
            <person name="Li X."/>
            <person name="Kong Y."/>
            <person name="Jiang Z."/>
            <person name="Chourrout D."/>
            <person name="Li R."/>
            <person name="Bao Z."/>
        </authorList>
    </citation>
    <scope>NUCLEOTIDE SEQUENCE [LARGE SCALE GENOMIC DNA]</scope>
    <source>
        <strain evidence="1 2">PY_sf001</strain>
    </source>
</reference>
<dbReference type="EMBL" id="NEDP02082579">
    <property type="protein sequence ID" value="OWF34498.1"/>
    <property type="molecule type" value="Genomic_DNA"/>
</dbReference>